<evidence type="ECO:0000313" key="5">
    <source>
        <dbReference type="EMBL" id="MBB6559545.1"/>
    </source>
</evidence>
<dbReference type="InterPro" id="IPR018060">
    <property type="entry name" value="HTH_AraC"/>
</dbReference>
<evidence type="ECO:0000259" key="4">
    <source>
        <dbReference type="PROSITE" id="PS01124"/>
    </source>
</evidence>
<keyword evidence="3" id="KW-0804">Transcription</keyword>
<evidence type="ECO:0000256" key="2">
    <source>
        <dbReference type="ARBA" id="ARBA00023125"/>
    </source>
</evidence>
<keyword evidence="1" id="KW-0805">Transcription regulation</keyword>
<keyword evidence="6" id="KW-1185">Reference proteome</keyword>
<gene>
    <name evidence="5" type="ORF">HNP48_002212</name>
</gene>
<dbReference type="PROSITE" id="PS01124">
    <property type="entry name" value="HTH_ARAC_FAMILY_2"/>
    <property type="match status" value="1"/>
</dbReference>
<keyword evidence="2 5" id="KW-0238">DNA-binding</keyword>
<dbReference type="PANTHER" id="PTHR46796:SF15">
    <property type="entry name" value="BLL1074 PROTEIN"/>
    <property type="match status" value="1"/>
</dbReference>
<evidence type="ECO:0000313" key="6">
    <source>
        <dbReference type="Proteomes" id="UP000575083"/>
    </source>
</evidence>
<dbReference type="Gene3D" id="1.10.10.60">
    <property type="entry name" value="Homeodomain-like"/>
    <property type="match status" value="1"/>
</dbReference>
<dbReference type="GO" id="GO:0003700">
    <property type="term" value="F:DNA-binding transcription factor activity"/>
    <property type="evidence" value="ECO:0007669"/>
    <property type="project" value="InterPro"/>
</dbReference>
<name>A0A7X0U9H0_9BURK</name>
<organism evidence="5 6">
    <name type="scientific">Acidovorax soli</name>
    <dbReference type="NCBI Taxonomy" id="592050"/>
    <lineage>
        <taxon>Bacteria</taxon>
        <taxon>Pseudomonadati</taxon>
        <taxon>Pseudomonadota</taxon>
        <taxon>Betaproteobacteria</taxon>
        <taxon>Burkholderiales</taxon>
        <taxon>Comamonadaceae</taxon>
        <taxon>Acidovorax</taxon>
    </lineage>
</organism>
<reference evidence="5 6" key="1">
    <citation type="submission" date="2020-08" db="EMBL/GenBank/DDBJ databases">
        <title>Functional genomics of gut bacteria from endangered species of beetles.</title>
        <authorList>
            <person name="Carlos-Shanley C."/>
        </authorList>
    </citation>
    <scope>NUCLEOTIDE SEQUENCE [LARGE SCALE GENOMIC DNA]</scope>
    <source>
        <strain evidence="5 6">S00198</strain>
    </source>
</reference>
<dbReference type="GO" id="GO:0043565">
    <property type="term" value="F:sequence-specific DNA binding"/>
    <property type="evidence" value="ECO:0007669"/>
    <property type="project" value="InterPro"/>
</dbReference>
<dbReference type="SUPFAM" id="SSF46689">
    <property type="entry name" value="Homeodomain-like"/>
    <property type="match status" value="1"/>
</dbReference>
<dbReference type="RefSeq" id="WP_184856943.1">
    <property type="nucleotide sequence ID" value="NZ_JACHLK010000003.1"/>
</dbReference>
<dbReference type="PROSITE" id="PS00041">
    <property type="entry name" value="HTH_ARAC_FAMILY_1"/>
    <property type="match status" value="1"/>
</dbReference>
<accession>A0A7X0U9H0</accession>
<protein>
    <submittedName>
        <fullName evidence="5">AraC-like DNA-binding protein</fullName>
    </submittedName>
</protein>
<dbReference type="Pfam" id="PF20240">
    <property type="entry name" value="DUF6597"/>
    <property type="match status" value="1"/>
</dbReference>
<feature type="domain" description="HTH araC/xylS-type" evidence="4">
    <location>
        <begin position="160"/>
        <end position="262"/>
    </location>
</feature>
<dbReference type="Proteomes" id="UP000575083">
    <property type="component" value="Unassembled WGS sequence"/>
</dbReference>
<comment type="caution">
    <text evidence="5">The sequence shown here is derived from an EMBL/GenBank/DDBJ whole genome shotgun (WGS) entry which is preliminary data.</text>
</comment>
<sequence length="266" mass="28052">MRSSPREALPYEELPLGALDPARIEALWRYRPAAGRRQTILPDGRMDLVAHALLDAAGRITAVTLAIAGPADRPGTVAHRAALWSVGVRFQLGWGGACLGLNPATLVNRVLTGPAAEQALGPLALPVLAATETEGLQAALATAAAALARRAGPAPATSPSQARALLALRWLRQHPGAPLHALCTALAVPERTLRRDVLAAVGLPLRSLAGILRFQRAMAWVQRGHLSSLADLAHEAGYADQAHMTRQFRQFGGFTPALPQQVPVVA</sequence>
<evidence type="ECO:0000256" key="3">
    <source>
        <dbReference type="ARBA" id="ARBA00023163"/>
    </source>
</evidence>
<dbReference type="InterPro" id="IPR046532">
    <property type="entry name" value="DUF6597"/>
</dbReference>
<evidence type="ECO:0000256" key="1">
    <source>
        <dbReference type="ARBA" id="ARBA00023015"/>
    </source>
</evidence>
<dbReference type="SMART" id="SM00342">
    <property type="entry name" value="HTH_ARAC"/>
    <property type="match status" value="1"/>
</dbReference>
<dbReference type="AlphaFoldDB" id="A0A7X0U9H0"/>
<proteinExistence type="predicted"/>
<dbReference type="InterPro" id="IPR009057">
    <property type="entry name" value="Homeodomain-like_sf"/>
</dbReference>
<dbReference type="EMBL" id="JACHLK010000003">
    <property type="protein sequence ID" value="MBB6559545.1"/>
    <property type="molecule type" value="Genomic_DNA"/>
</dbReference>
<dbReference type="InterPro" id="IPR018062">
    <property type="entry name" value="HTH_AraC-typ_CS"/>
</dbReference>
<dbReference type="PANTHER" id="PTHR46796">
    <property type="entry name" value="HTH-TYPE TRANSCRIPTIONAL ACTIVATOR RHAS-RELATED"/>
    <property type="match status" value="1"/>
</dbReference>
<dbReference type="InterPro" id="IPR050204">
    <property type="entry name" value="AraC_XylS_family_regulators"/>
</dbReference>
<dbReference type="Pfam" id="PF12833">
    <property type="entry name" value="HTH_18"/>
    <property type="match status" value="1"/>
</dbReference>